<evidence type="ECO:0000313" key="3">
    <source>
        <dbReference type="EMBL" id="NMJ41260.1"/>
    </source>
</evidence>
<dbReference type="SMART" id="SM00530">
    <property type="entry name" value="HTH_XRE"/>
    <property type="match status" value="1"/>
</dbReference>
<evidence type="ECO:0000313" key="4">
    <source>
        <dbReference type="Proteomes" id="UP000548582"/>
    </source>
</evidence>
<dbReference type="Proteomes" id="UP000548582">
    <property type="component" value="Unassembled WGS sequence"/>
</dbReference>
<organism evidence="3 4">
    <name type="scientific">Neoroseomonas marina</name>
    <dbReference type="NCBI Taxonomy" id="1232220"/>
    <lineage>
        <taxon>Bacteria</taxon>
        <taxon>Pseudomonadati</taxon>
        <taxon>Pseudomonadota</taxon>
        <taxon>Alphaproteobacteria</taxon>
        <taxon>Acetobacterales</taxon>
        <taxon>Acetobacteraceae</taxon>
        <taxon>Neoroseomonas</taxon>
    </lineage>
</organism>
<dbReference type="Gene3D" id="2.60.120.10">
    <property type="entry name" value="Jelly Rolls"/>
    <property type="match status" value="1"/>
</dbReference>
<proteinExistence type="predicted"/>
<dbReference type="AlphaFoldDB" id="A0A848ECT7"/>
<evidence type="ECO:0000259" key="2">
    <source>
        <dbReference type="PROSITE" id="PS50943"/>
    </source>
</evidence>
<dbReference type="GO" id="GO:0003677">
    <property type="term" value="F:DNA binding"/>
    <property type="evidence" value="ECO:0007669"/>
    <property type="project" value="UniProtKB-KW"/>
</dbReference>
<dbReference type="PANTHER" id="PTHR46797:SF10">
    <property type="entry name" value="BLR1115 PROTEIN"/>
    <property type="match status" value="1"/>
</dbReference>
<dbReference type="GO" id="GO:0005829">
    <property type="term" value="C:cytosol"/>
    <property type="evidence" value="ECO:0007669"/>
    <property type="project" value="TreeGrafter"/>
</dbReference>
<dbReference type="PROSITE" id="PS50943">
    <property type="entry name" value="HTH_CROC1"/>
    <property type="match status" value="1"/>
</dbReference>
<dbReference type="EMBL" id="JABBKX010000002">
    <property type="protein sequence ID" value="NMJ41260.1"/>
    <property type="molecule type" value="Genomic_DNA"/>
</dbReference>
<dbReference type="GO" id="GO:0003700">
    <property type="term" value="F:DNA-binding transcription factor activity"/>
    <property type="evidence" value="ECO:0007669"/>
    <property type="project" value="TreeGrafter"/>
</dbReference>
<keyword evidence="4" id="KW-1185">Reference proteome</keyword>
<dbReference type="InterPro" id="IPR011051">
    <property type="entry name" value="RmlC_Cupin_sf"/>
</dbReference>
<dbReference type="InterPro" id="IPR014710">
    <property type="entry name" value="RmlC-like_jellyroll"/>
</dbReference>
<dbReference type="SUPFAM" id="SSF51182">
    <property type="entry name" value="RmlC-like cupins"/>
    <property type="match status" value="1"/>
</dbReference>
<dbReference type="Pfam" id="PF07883">
    <property type="entry name" value="Cupin_2"/>
    <property type="match status" value="1"/>
</dbReference>
<reference evidence="3 4" key="1">
    <citation type="submission" date="2020-03" db="EMBL/GenBank/DDBJ databases">
        <authorList>
            <person name="Sun Q."/>
        </authorList>
    </citation>
    <scope>NUCLEOTIDE SEQUENCE [LARGE SCALE GENOMIC DNA]</scope>
    <source>
        <strain evidence="3 4">JC162</strain>
    </source>
</reference>
<dbReference type="CDD" id="cd00093">
    <property type="entry name" value="HTH_XRE"/>
    <property type="match status" value="1"/>
</dbReference>
<dbReference type="InterPro" id="IPR050807">
    <property type="entry name" value="TransReg_Diox_bact_type"/>
</dbReference>
<evidence type="ECO:0000256" key="1">
    <source>
        <dbReference type="ARBA" id="ARBA00023125"/>
    </source>
</evidence>
<dbReference type="PANTHER" id="PTHR46797">
    <property type="entry name" value="HTH-TYPE TRANSCRIPTIONAL REGULATOR"/>
    <property type="match status" value="1"/>
</dbReference>
<dbReference type="Gene3D" id="1.10.260.40">
    <property type="entry name" value="lambda repressor-like DNA-binding domains"/>
    <property type="match status" value="1"/>
</dbReference>
<keyword evidence="1" id="KW-0238">DNA-binding</keyword>
<sequence length="198" mass="21269">MSIMMDDHATAPLDLLIARRLRREREARGWSIADLAAASGVSRAMISKIERAEASPTAALLGRLSGALRMTISTLLARAEADAGPQRIARTADQALWTDPATGYLRRAVSPPGAEPELVEVELPPGARVAYPGTSFAFLRGQVVRVLAGRLAVEEGTEEALLEPGDCLAFDLEAPKGHAFRNPSADEPCRYLVALSRR</sequence>
<protein>
    <submittedName>
        <fullName evidence="3">Helix-turn-helix transcriptional regulator</fullName>
    </submittedName>
</protein>
<dbReference type="InterPro" id="IPR001387">
    <property type="entry name" value="Cro/C1-type_HTH"/>
</dbReference>
<dbReference type="InterPro" id="IPR013096">
    <property type="entry name" value="Cupin_2"/>
</dbReference>
<dbReference type="SUPFAM" id="SSF47413">
    <property type="entry name" value="lambda repressor-like DNA-binding domains"/>
    <property type="match status" value="1"/>
</dbReference>
<gene>
    <name evidence="3" type="ORF">GWK16_08415</name>
</gene>
<accession>A0A848ECT7</accession>
<name>A0A848ECT7_9PROT</name>
<comment type="caution">
    <text evidence="3">The sequence shown here is derived from an EMBL/GenBank/DDBJ whole genome shotgun (WGS) entry which is preliminary data.</text>
</comment>
<feature type="domain" description="HTH cro/C1-type" evidence="2">
    <location>
        <begin position="21"/>
        <end position="75"/>
    </location>
</feature>
<dbReference type="CDD" id="cd02209">
    <property type="entry name" value="cupin_XRE_C"/>
    <property type="match status" value="1"/>
</dbReference>
<dbReference type="InterPro" id="IPR010982">
    <property type="entry name" value="Lambda_DNA-bd_dom_sf"/>
</dbReference>
<dbReference type="Pfam" id="PF01381">
    <property type="entry name" value="HTH_3"/>
    <property type="match status" value="1"/>
</dbReference>